<dbReference type="AlphaFoldDB" id="A0A0U3AZ62"/>
<keyword evidence="1" id="KW-0175">Coiled coil</keyword>
<gene>
    <name evidence="3" type="ORF">AT746_07740</name>
</gene>
<dbReference type="KEGG" id="lal:AT746_07740"/>
<protein>
    <submittedName>
        <fullName evidence="3">Uncharacterized protein</fullName>
    </submittedName>
</protein>
<feature type="coiled-coil region" evidence="1">
    <location>
        <begin position="282"/>
        <end position="320"/>
    </location>
</feature>
<reference evidence="3 4" key="1">
    <citation type="submission" date="2015-12" db="EMBL/GenBank/DDBJ databases">
        <title>Complete genome of Lacimicrobium alkaliphilum KCTC 32984.</title>
        <authorList>
            <person name="Kim S.-G."/>
            <person name="Lee Y.-J."/>
        </authorList>
    </citation>
    <scope>NUCLEOTIDE SEQUENCE [LARGE SCALE GENOMIC DNA]</scope>
    <source>
        <strain evidence="3 4">YelD216</strain>
    </source>
</reference>
<evidence type="ECO:0000313" key="4">
    <source>
        <dbReference type="Proteomes" id="UP000068447"/>
    </source>
</evidence>
<organism evidence="3 4">
    <name type="scientific">Lacimicrobium alkaliphilum</name>
    <dbReference type="NCBI Taxonomy" id="1526571"/>
    <lineage>
        <taxon>Bacteria</taxon>
        <taxon>Pseudomonadati</taxon>
        <taxon>Pseudomonadota</taxon>
        <taxon>Gammaproteobacteria</taxon>
        <taxon>Alteromonadales</taxon>
        <taxon>Alteromonadaceae</taxon>
        <taxon>Lacimicrobium</taxon>
    </lineage>
</organism>
<dbReference type="RefSeq" id="WP_062478686.1">
    <property type="nucleotide sequence ID" value="NZ_CP013650.1"/>
</dbReference>
<feature type="region of interest" description="Disordered" evidence="2">
    <location>
        <begin position="214"/>
        <end position="241"/>
    </location>
</feature>
<evidence type="ECO:0000313" key="3">
    <source>
        <dbReference type="EMBL" id="ALS98160.1"/>
    </source>
</evidence>
<sequence length="335" mass="37473">MIDSIQFSDRSITLLNRRQLSQDEIQQFGALLEQARSESGSAKQRLLAMSPEQLALLQKANSLADPINPRGLSEEGAANLLSQPDHSDKVDLNNDGIVEVGLARSIIFPPVNAPEHVKIAWDKATEGMSEMEKGLQGFHMHLAIYGIQIEGMPQKPVLPPEQQWGQQGVAQFFGLLRGNLEFRVSREGWTEQNRELKTLYDRFEDQLNAIPATSNQAAASDSNRAGQTTNQDQARQSTAVTDSTHKDIIQLLIDARMGIDREKLNEIEERIQAVSNDDSLSSEQKKQLISMLEKQKEALLEEAQRNTVENEKRKALLSANGALYEQLKESTLYQI</sequence>
<dbReference type="Proteomes" id="UP000068447">
    <property type="component" value="Chromosome"/>
</dbReference>
<keyword evidence="4" id="KW-1185">Reference proteome</keyword>
<evidence type="ECO:0000256" key="2">
    <source>
        <dbReference type="SAM" id="MobiDB-lite"/>
    </source>
</evidence>
<evidence type="ECO:0000256" key="1">
    <source>
        <dbReference type="SAM" id="Coils"/>
    </source>
</evidence>
<dbReference type="EMBL" id="CP013650">
    <property type="protein sequence ID" value="ALS98160.1"/>
    <property type="molecule type" value="Genomic_DNA"/>
</dbReference>
<name>A0A0U3AZ62_9ALTE</name>
<dbReference type="OrthoDB" id="6118848at2"/>
<proteinExistence type="predicted"/>
<accession>A0A0U3AZ62</accession>